<name>A0A8T2NXH3_9TELE</name>
<feature type="compositionally biased region" description="Basic and acidic residues" evidence="1">
    <location>
        <begin position="1"/>
        <end position="10"/>
    </location>
</feature>
<evidence type="ECO:0000256" key="1">
    <source>
        <dbReference type="SAM" id="MobiDB-lite"/>
    </source>
</evidence>
<accession>A0A8T2NXH3</accession>
<evidence type="ECO:0000313" key="2">
    <source>
        <dbReference type="EMBL" id="KAG9343821.1"/>
    </source>
</evidence>
<reference evidence="2" key="1">
    <citation type="thesis" date="2021" institute="BYU ScholarsArchive" country="Provo, UT, USA">
        <title>Applications of and Algorithms for Genome Assembly and Genomic Analyses with an Emphasis on Marine Teleosts.</title>
        <authorList>
            <person name="Pickett B.D."/>
        </authorList>
    </citation>
    <scope>NUCLEOTIDE SEQUENCE</scope>
    <source>
        <strain evidence="2">HI-2016</strain>
    </source>
</reference>
<dbReference type="EMBL" id="JAFBMS010000022">
    <property type="protein sequence ID" value="KAG9343821.1"/>
    <property type="molecule type" value="Genomic_DNA"/>
</dbReference>
<keyword evidence="3" id="KW-1185">Reference proteome</keyword>
<gene>
    <name evidence="2" type="ORF">JZ751_013202</name>
</gene>
<organism evidence="2 3">
    <name type="scientific">Albula glossodonta</name>
    <name type="common">roundjaw bonefish</name>
    <dbReference type="NCBI Taxonomy" id="121402"/>
    <lineage>
        <taxon>Eukaryota</taxon>
        <taxon>Metazoa</taxon>
        <taxon>Chordata</taxon>
        <taxon>Craniata</taxon>
        <taxon>Vertebrata</taxon>
        <taxon>Euteleostomi</taxon>
        <taxon>Actinopterygii</taxon>
        <taxon>Neopterygii</taxon>
        <taxon>Teleostei</taxon>
        <taxon>Albuliformes</taxon>
        <taxon>Albulidae</taxon>
        <taxon>Albula</taxon>
    </lineage>
</organism>
<feature type="region of interest" description="Disordered" evidence="1">
    <location>
        <begin position="1"/>
        <end position="36"/>
    </location>
</feature>
<evidence type="ECO:0000313" key="3">
    <source>
        <dbReference type="Proteomes" id="UP000824540"/>
    </source>
</evidence>
<comment type="caution">
    <text evidence="2">The sequence shown here is derived from an EMBL/GenBank/DDBJ whole genome shotgun (WGS) entry which is preliminary data.</text>
</comment>
<proteinExistence type="predicted"/>
<dbReference type="AlphaFoldDB" id="A0A8T2NXH3"/>
<dbReference type="Proteomes" id="UP000824540">
    <property type="component" value="Unassembled WGS sequence"/>
</dbReference>
<sequence>MTDLRPRSTNDSRWIYRSGMGPGLRPAREEQTRSAPCPCQTLPLCTPPPQLREAVRRTLMAAARSVTAGVVGLFSKRSSGIRRDLLDMVREASGGITY</sequence>
<protein>
    <submittedName>
        <fullName evidence="2">Uncharacterized protein</fullName>
    </submittedName>
</protein>